<reference evidence="2 3" key="2">
    <citation type="journal article" date="2015" name="Eukaryot. Cell">
        <title>Asexual propagation of a virulent clone complex in a human and feline outbreak of sporotrichosis.</title>
        <authorList>
            <person name="Teixeira Mde M."/>
            <person name="Rodrigues A.M."/>
            <person name="Tsui C.K."/>
            <person name="de Almeida L.G."/>
            <person name="Van Diepeningen A.D."/>
            <person name="van den Ende B.G."/>
            <person name="Fernandes G.F."/>
            <person name="Kano R."/>
            <person name="Hamelin R.C."/>
            <person name="Lopes-Bezerra L.M."/>
            <person name="Vasconcelos A.T."/>
            <person name="de Hoog S."/>
            <person name="de Camargo Z.P."/>
            <person name="Felipe M.S."/>
        </authorList>
    </citation>
    <scope>NUCLEOTIDE SEQUENCE [LARGE SCALE GENOMIC DNA]</scope>
    <source>
        <strain evidence="2 3">1099-18</strain>
    </source>
</reference>
<proteinExistence type="predicted"/>
<evidence type="ECO:0000313" key="2">
    <source>
        <dbReference type="EMBL" id="KJR90015.1"/>
    </source>
</evidence>
<dbReference type="AlphaFoldDB" id="A0A0F2MMG4"/>
<dbReference type="RefSeq" id="XP_016592691.1">
    <property type="nucleotide sequence ID" value="XM_016733442.1"/>
</dbReference>
<dbReference type="Proteomes" id="UP000033710">
    <property type="component" value="Unassembled WGS sequence"/>
</dbReference>
<sequence>MAFQPHDMIALHPVFDPPELPKTELSSANWTPSIKTDTKQDVDSQPGHNQEPVSYLKGQRATIRVAFNVPLDASKNVTNLRCVAGAIPATKYALRCEDGRVDTSSAALVPVDV</sequence>
<reference evidence="2 3" key="1">
    <citation type="journal article" date="2014" name="BMC Genomics">
        <title>Comparative genomics of the major fungal agents of human and animal Sporotrichosis: Sporothrix schenckii and Sporothrix brasiliensis.</title>
        <authorList>
            <person name="Teixeira M.M."/>
            <person name="de Almeida L.G."/>
            <person name="Kubitschek-Barreira P."/>
            <person name="Alves F.L."/>
            <person name="Kioshima E.S."/>
            <person name="Abadio A.K."/>
            <person name="Fernandes L."/>
            <person name="Derengowski L.S."/>
            <person name="Ferreira K.S."/>
            <person name="Souza R.C."/>
            <person name="Ruiz J.C."/>
            <person name="de Andrade N.C."/>
            <person name="Paes H.C."/>
            <person name="Nicola A.M."/>
            <person name="Albuquerque P."/>
            <person name="Gerber A.L."/>
            <person name="Martins V.P."/>
            <person name="Peconick L.D."/>
            <person name="Neto A.V."/>
            <person name="Chaucanez C.B."/>
            <person name="Silva P.A."/>
            <person name="Cunha O.L."/>
            <person name="de Oliveira F.F."/>
            <person name="dos Santos T.C."/>
            <person name="Barros A.L."/>
            <person name="Soares M.A."/>
            <person name="de Oliveira L.M."/>
            <person name="Marini M.M."/>
            <person name="Villalobos-Duno H."/>
            <person name="Cunha M.M."/>
            <person name="de Hoog S."/>
            <person name="da Silveira J.F."/>
            <person name="Henrissat B."/>
            <person name="Nino-Vega G.A."/>
            <person name="Cisalpino P.S."/>
            <person name="Mora-Montes H.M."/>
            <person name="Almeida S.R."/>
            <person name="Stajich J.E."/>
            <person name="Lopes-Bezerra L.M."/>
            <person name="Vasconcelos A.T."/>
            <person name="Felipe M.S."/>
        </authorList>
    </citation>
    <scope>NUCLEOTIDE SEQUENCE [LARGE SCALE GENOMIC DNA]</scope>
    <source>
        <strain evidence="2 3">1099-18</strain>
    </source>
</reference>
<feature type="compositionally biased region" description="Polar residues" evidence="1">
    <location>
        <begin position="24"/>
        <end position="35"/>
    </location>
</feature>
<dbReference type="VEuPathDB" id="FungiDB:SPSK_06745"/>
<dbReference type="GeneID" id="27668719"/>
<evidence type="ECO:0000313" key="3">
    <source>
        <dbReference type="Proteomes" id="UP000033710"/>
    </source>
</evidence>
<protein>
    <submittedName>
        <fullName evidence="2">Uncharacterized protein</fullName>
    </submittedName>
</protein>
<dbReference type="EMBL" id="AXCR01000001">
    <property type="protein sequence ID" value="KJR90015.1"/>
    <property type="molecule type" value="Genomic_DNA"/>
</dbReference>
<dbReference type="KEGG" id="ssck:SPSK_06745"/>
<feature type="region of interest" description="Disordered" evidence="1">
    <location>
        <begin position="20"/>
        <end position="53"/>
    </location>
</feature>
<evidence type="ECO:0000256" key="1">
    <source>
        <dbReference type="SAM" id="MobiDB-lite"/>
    </source>
</evidence>
<accession>A0A0F2MMG4</accession>
<comment type="caution">
    <text evidence="2">The sequence shown here is derived from an EMBL/GenBank/DDBJ whole genome shotgun (WGS) entry which is preliminary data.</text>
</comment>
<organism evidence="2 3">
    <name type="scientific">Sporothrix schenckii 1099-18</name>
    <dbReference type="NCBI Taxonomy" id="1397361"/>
    <lineage>
        <taxon>Eukaryota</taxon>
        <taxon>Fungi</taxon>
        <taxon>Dikarya</taxon>
        <taxon>Ascomycota</taxon>
        <taxon>Pezizomycotina</taxon>
        <taxon>Sordariomycetes</taxon>
        <taxon>Sordariomycetidae</taxon>
        <taxon>Ophiostomatales</taxon>
        <taxon>Ophiostomataceae</taxon>
        <taxon>Sporothrix</taxon>
    </lineage>
</organism>
<gene>
    <name evidence="2" type="ORF">SPSK_06745</name>
</gene>
<name>A0A0F2MMG4_SPOSC</name>